<dbReference type="OrthoDB" id="131738at2157"/>
<sequence>MSTDVNNGKHQKKLRVEFYKPEDCRQVYSIGAVGGHSPYDFRIGFYNDNPRPGTDEDGVQVIQRRLEAEIILSPLAALELSRWLNHHLKEYEAMFGPIPQPNRSEKKSEPSAENSSENSEIQGYN</sequence>
<dbReference type="STRING" id="867904.Metho_1554"/>
<evidence type="ECO:0000313" key="3">
    <source>
        <dbReference type="Proteomes" id="UP000010866"/>
    </source>
</evidence>
<dbReference type="Proteomes" id="UP000010866">
    <property type="component" value="Chromosome"/>
</dbReference>
<name>L0L070_METHD</name>
<keyword evidence="3" id="KW-1185">Reference proteome</keyword>
<proteinExistence type="predicted"/>
<accession>L0L070</accession>
<evidence type="ECO:0008006" key="4">
    <source>
        <dbReference type="Google" id="ProtNLM"/>
    </source>
</evidence>
<evidence type="ECO:0000313" key="2">
    <source>
        <dbReference type="EMBL" id="AGB49753.1"/>
    </source>
</evidence>
<reference evidence="3" key="1">
    <citation type="submission" date="2012-02" db="EMBL/GenBank/DDBJ databases">
        <title>Complete sequence of chromosome of Methanomethylovorans hollandica DSM 15978.</title>
        <authorList>
            <person name="Lucas S."/>
            <person name="Copeland A."/>
            <person name="Lapidus A."/>
            <person name="Glavina del Rio T."/>
            <person name="Dalin E."/>
            <person name="Tice H."/>
            <person name="Bruce D."/>
            <person name="Goodwin L."/>
            <person name="Pitluck S."/>
            <person name="Peters L."/>
            <person name="Mikhailova N."/>
            <person name="Held B."/>
            <person name="Kyrpides N."/>
            <person name="Mavromatis K."/>
            <person name="Ivanova N."/>
            <person name="Brettin T."/>
            <person name="Detter J.C."/>
            <person name="Han C."/>
            <person name="Larimer F."/>
            <person name="Land M."/>
            <person name="Hauser L."/>
            <person name="Markowitz V."/>
            <person name="Cheng J.-F."/>
            <person name="Hugenholtz P."/>
            <person name="Woyke T."/>
            <person name="Wu D."/>
            <person name="Spring S."/>
            <person name="Schroeder M."/>
            <person name="Brambilla E."/>
            <person name="Klenk H.-P."/>
            <person name="Eisen J.A."/>
        </authorList>
    </citation>
    <scope>NUCLEOTIDE SEQUENCE [LARGE SCALE GENOMIC DNA]</scope>
    <source>
        <strain evidence="3">DSM 15978 / NBRC 107637 / DMS1</strain>
    </source>
</reference>
<dbReference type="Pfam" id="PF11950">
    <property type="entry name" value="DUF3467"/>
    <property type="match status" value="1"/>
</dbReference>
<organism evidence="2 3">
    <name type="scientific">Methanomethylovorans hollandica (strain DSM 15978 / NBRC 107637 / DMS1)</name>
    <dbReference type="NCBI Taxonomy" id="867904"/>
    <lineage>
        <taxon>Archaea</taxon>
        <taxon>Methanobacteriati</taxon>
        <taxon>Methanobacteriota</taxon>
        <taxon>Stenosarchaea group</taxon>
        <taxon>Methanomicrobia</taxon>
        <taxon>Methanosarcinales</taxon>
        <taxon>Methanosarcinaceae</taxon>
        <taxon>Methanomethylovorans</taxon>
    </lineage>
</organism>
<dbReference type="RefSeq" id="WP_015324918.1">
    <property type="nucleotide sequence ID" value="NC_019977.1"/>
</dbReference>
<dbReference type="KEGG" id="mhz:Metho_1554"/>
<feature type="region of interest" description="Disordered" evidence="1">
    <location>
        <begin position="95"/>
        <end position="125"/>
    </location>
</feature>
<dbReference type="AlphaFoldDB" id="L0L070"/>
<dbReference type="EMBL" id="CP003362">
    <property type="protein sequence ID" value="AGB49753.1"/>
    <property type="molecule type" value="Genomic_DNA"/>
</dbReference>
<dbReference type="InterPro" id="IPR021857">
    <property type="entry name" value="DUF3467"/>
</dbReference>
<feature type="compositionally biased region" description="Low complexity" evidence="1">
    <location>
        <begin position="111"/>
        <end position="125"/>
    </location>
</feature>
<dbReference type="GeneID" id="14407363"/>
<evidence type="ECO:0000256" key="1">
    <source>
        <dbReference type="SAM" id="MobiDB-lite"/>
    </source>
</evidence>
<protein>
    <recommendedName>
        <fullName evidence="4">DUF3467 domain-containing protein</fullName>
    </recommendedName>
</protein>
<gene>
    <name evidence="2" type="ordered locus">Metho_1554</name>
</gene>
<dbReference type="HOGENOM" id="CLU_1901965_0_0_2"/>